<dbReference type="KEGG" id="lrug:AB8B22_06725"/>
<dbReference type="InterPro" id="IPR054695">
    <property type="entry name" value="Pierisin-like_dom"/>
</dbReference>
<dbReference type="AlphaFoldDB" id="A0AB39VG15"/>
<sequence>MKPKIVFEKDILPKGKHDDLSKHIRGQRENFASTSSDFDISDSFAGKNGYNYIIDTDRGINTVKFFGERHPFPEQKEFSIPNGIKIRK</sequence>
<proteinExistence type="predicted"/>
<dbReference type="Gene3D" id="3.90.210.10">
    <property type="entry name" value="Heat-Labile Enterotoxin, subunit A"/>
    <property type="match status" value="1"/>
</dbReference>
<organism evidence="2">
    <name type="scientific">Leptotrichia rugosa</name>
    <dbReference type="NCBI Taxonomy" id="3239302"/>
    <lineage>
        <taxon>Bacteria</taxon>
        <taxon>Fusobacteriati</taxon>
        <taxon>Fusobacteriota</taxon>
        <taxon>Fusobacteriia</taxon>
        <taxon>Fusobacteriales</taxon>
        <taxon>Leptotrichiaceae</taxon>
        <taxon>Leptotrichia</taxon>
    </lineage>
</organism>
<accession>A0AB39VG15</accession>
<feature type="domain" description="Pierisin-like" evidence="1">
    <location>
        <begin position="3"/>
        <end position="85"/>
    </location>
</feature>
<dbReference type="SUPFAM" id="SSF56399">
    <property type="entry name" value="ADP-ribosylation"/>
    <property type="match status" value="1"/>
</dbReference>
<dbReference type="EMBL" id="CP165644">
    <property type="protein sequence ID" value="XDU66119.1"/>
    <property type="molecule type" value="Genomic_DNA"/>
</dbReference>
<evidence type="ECO:0000259" key="1">
    <source>
        <dbReference type="Pfam" id="PF22596"/>
    </source>
</evidence>
<name>A0AB39VG15_9FUSO</name>
<dbReference type="Pfam" id="PF22596">
    <property type="entry name" value="Scabin-like"/>
    <property type="match status" value="1"/>
</dbReference>
<evidence type="ECO:0000313" key="2">
    <source>
        <dbReference type="EMBL" id="XDU66119.1"/>
    </source>
</evidence>
<gene>
    <name evidence="2" type="ORF">AB8B22_06725</name>
</gene>
<reference evidence="2" key="1">
    <citation type="submission" date="2024-07" db="EMBL/GenBank/DDBJ databases">
        <authorList>
            <person name="Li X.-J."/>
            <person name="Wang X."/>
        </authorList>
    </citation>
    <scope>NUCLEOTIDE SEQUENCE</scope>
    <source>
        <strain evidence="2">HSP-334</strain>
    </source>
</reference>
<dbReference type="RefSeq" id="WP_094080140.1">
    <property type="nucleotide sequence ID" value="NZ_CP165644.1"/>
</dbReference>
<protein>
    <recommendedName>
        <fullName evidence="1">Pierisin-like domain-containing protein</fullName>
    </recommendedName>
</protein>